<dbReference type="EnsemblProtists" id="EOD11484">
    <property type="protein sequence ID" value="EOD11484"/>
    <property type="gene ID" value="EMIHUDRAFT_247911"/>
</dbReference>
<protein>
    <submittedName>
        <fullName evidence="2">Uncharacterized protein</fullName>
    </submittedName>
</protein>
<dbReference type="eggNOG" id="ENOG502S8JB">
    <property type="taxonomic scope" value="Eukaryota"/>
</dbReference>
<dbReference type="AlphaFoldDB" id="A0A0D3IJP9"/>
<dbReference type="HOGENOM" id="CLU_822398_0_0_1"/>
<keyword evidence="3" id="KW-1185">Reference proteome</keyword>
<reference evidence="2" key="2">
    <citation type="submission" date="2024-10" db="UniProtKB">
        <authorList>
            <consortium name="EnsemblProtists"/>
        </authorList>
    </citation>
    <scope>IDENTIFICATION</scope>
</reference>
<dbReference type="PaxDb" id="2903-EOD11484"/>
<proteinExistence type="predicted"/>
<evidence type="ECO:0000313" key="2">
    <source>
        <dbReference type="EnsemblProtists" id="EOD11484"/>
    </source>
</evidence>
<feature type="region of interest" description="Disordered" evidence="1">
    <location>
        <begin position="319"/>
        <end position="338"/>
    </location>
</feature>
<evidence type="ECO:0000256" key="1">
    <source>
        <dbReference type="SAM" id="MobiDB-lite"/>
    </source>
</evidence>
<feature type="compositionally biased region" description="Basic residues" evidence="1">
    <location>
        <begin position="68"/>
        <end position="79"/>
    </location>
</feature>
<evidence type="ECO:0000313" key="3">
    <source>
        <dbReference type="Proteomes" id="UP000013827"/>
    </source>
</evidence>
<dbReference type="RefSeq" id="XP_005763913.1">
    <property type="nucleotide sequence ID" value="XM_005763856.1"/>
</dbReference>
<dbReference type="Proteomes" id="UP000013827">
    <property type="component" value="Unassembled WGS sequence"/>
</dbReference>
<accession>A0A0D3IJP9</accession>
<feature type="region of interest" description="Disordered" evidence="1">
    <location>
        <begin position="67"/>
        <end position="90"/>
    </location>
</feature>
<organism evidence="2 3">
    <name type="scientific">Emiliania huxleyi (strain CCMP1516)</name>
    <dbReference type="NCBI Taxonomy" id="280463"/>
    <lineage>
        <taxon>Eukaryota</taxon>
        <taxon>Haptista</taxon>
        <taxon>Haptophyta</taxon>
        <taxon>Prymnesiophyceae</taxon>
        <taxon>Isochrysidales</taxon>
        <taxon>Noelaerhabdaceae</taxon>
        <taxon>Emiliania</taxon>
    </lineage>
</organism>
<name>A0A0D3IJP9_EMIH1</name>
<reference evidence="3" key="1">
    <citation type="journal article" date="2013" name="Nature">
        <title>Pan genome of the phytoplankton Emiliania underpins its global distribution.</title>
        <authorList>
            <person name="Read B.A."/>
            <person name="Kegel J."/>
            <person name="Klute M.J."/>
            <person name="Kuo A."/>
            <person name="Lefebvre S.C."/>
            <person name="Maumus F."/>
            <person name="Mayer C."/>
            <person name="Miller J."/>
            <person name="Monier A."/>
            <person name="Salamov A."/>
            <person name="Young J."/>
            <person name="Aguilar M."/>
            <person name="Claverie J.M."/>
            <person name="Frickenhaus S."/>
            <person name="Gonzalez K."/>
            <person name="Herman E.K."/>
            <person name="Lin Y.C."/>
            <person name="Napier J."/>
            <person name="Ogata H."/>
            <person name="Sarno A.F."/>
            <person name="Shmutz J."/>
            <person name="Schroeder D."/>
            <person name="de Vargas C."/>
            <person name="Verret F."/>
            <person name="von Dassow P."/>
            <person name="Valentin K."/>
            <person name="Van de Peer Y."/>
            <person name="Wheeler G."/>
            <person name="Dacks J.B."/>
            <person name="Delwiche C.F."/>
            <person name="Dyhrman S.T."/>
            <person name="Glockner G."/>
            <person name="John U."/>
            <person name="Richards T."/>
            <person name="Worden A.Z."/>
            <person name="Zhang X."/>
            <person name="Grigoriev I.V."/>
            <person name="Allen A.E."/>
            <person name="Bidle K."/>
            <person name="Borodovsky M."/>
            <person name="Bowler C."/>
            <person name="Brownlee C."/>
            <person name="Cock J.M."/>
            <person name="Elias M."/>
            <person name="Gladyshev V.N."/>
            <person name="Groth M."/>
            <person name="Guda C."/>
            <person name="Hadaegh A."/>
            <person name="Iglesias-Rodriguez M.D."/>
            <person name="Jenkins J."/>
            <person name="Jones B.M."/>
            <person name="Lawson T."/>
            <person name="Leese F."/>
            <person name="Lindquist E."/>
            <person name="Lobanov A."/>
            <person name="Lomsadze A."/>
            <person name="Malik S.B."/>
            <person name="Marsh M.E."/>
            <person name="Mackinder L."/>
            <person name="Mock T."/>
            <person name="Mueller-Roeber B."/>
            <person name="Pagarete A."/>
            <person name="Parker M."/>
            <person name="Probert I."/>
            <person name="Quesneville H."/>
            <person name="Raines C."/>
            <person name="Rensing S.A."/>
            <person name="Riano-Pachon D.M."/>
            <person name="Richier S."/>
            <person name="Rokitta S."/>
            <person name="Shiraiwa Y."/>
            <person name="Soanes D.M."/>
            <person name="van der Giezen M."/>
            <person name="Wahlund T.M."/>
            <person name="Williams B."/>
            <person name="Wilson W."/>
            <person name="Wolfe G."/>
            <person name="Wurch L.L."/>
        </authorList>
    </citation>
    <scope>NUCLEOTIDE SEQUENCE</scope>
</reference>
<dbReference type="GeneID" id="17257634"/>
<sequence length="338" mass="35969">MKTTPRCAWAVAEEHAARLVEQPEWVFSEVLLSPDLAPHILAQLPTTEHAVKGTCRAWRRGWKETLKKRERPRQKRKRSQKNDCVNGVTKPAGSRVLHRRAADAAALRRRLPALSTEQASGGTAFHQLQEAALSAALSSPLSGCWSRCDAVTRLASPTLFCTPSVRLAVAAEGTPPPAPLTLSKVAELVEATFVRACMDAARGDVTTLKLFIASAVGGYRLGVPLPALGSAVAACEAEHSTAGRPLLPEEAELRTLWLSLEVRRKVGGGAALGDLSVDDLVGADPQRTPLRAAVLANCVRVVFLTLGVLGDERAAGATTARPYIPGTGPKRGDGQPAW</sequence>
<dbReference type="KEGG" id="ehx:EMIHUDRAFT_247911"/>